<dbReference type="Proteomes" id="UP000323856">
    <property type="component" value="Unassembled WGS sequence"/>
</dbReference>
<gene>
    <name evidence="2" type="ORF">FQ154_20725</name>
</gene>
<dbReference type="InterPro" id="IPR012337">
    <property type="entry name" value="RNaseH-like_sf"/>
</dbReference>
<dbReference type="AlphaFoldDB" id="A0A5B0DNT0"/>
<dbReference type="RefSeq" id="WP_149621210.1">
    <property type="nucleotide sequence ID" value="NZ_VOBL01000058.1"/>
</dbReference>
<evidence type="ECO:0000259" key="1">
    <source>
        <dbReference type="PROSITE" id="PS50994"/>
    </source>
</evidence>
<dbReference type="EMBL" id="VOBL01000058">
    <property type="protein sequence ID" value="KAA0968096.1"/>
    <property type="molecule type" value="Genomic_DNA"/>
</dbReference>
<evidence type="ECO:0000313" key="3">
    <source>
        <dbReference type="Proteomes" id="UP000323856"/>
    </source>
</evidence>
<dbReference type="InterPro" id="IPR055247">
    <property type="entry name" value="InsJ-like_HTH"/>
</dbReference>
<dbReference type="OrthoDB" id="52928at2"/>
<dbReference type="GO" id="GO:0003676">
    <property type="term" value="F:nucleic acid binding"/>
    <property type="evidence" value="ECO:0007669"/>
    <property type="project" value="InterPro"/>
</dbReference>
<proteinExistence type="predicted"/>
<dbReference type="GO" id="GO:0015074">
    <property type="term" value="P:DNA integration"/>
    <property type="evidence" value="ECO:0007669"/>
    <property type="project" value="InterPro"/>
</dbReference>
<dbReference type="InterPro" id="IPR001584">
    <property type="entry name" value="Integrase_cat-core"/>
</dbReference>
<feature type="domain" description="Integrase catalytic" evidence="1">
    <location>
        <begin position="142"/>
        <end position="315"/>
    </location>
</feature>
<dbReference type="PROSITE" id="PS50994">
    <property type="entry name" value="INTEGRASE"/>
    <property type="match status" value="1"/>
</dbReference>
<dbReference type="Pfam" id="PF13683">
    <property type="entry name" value="rve_3"/>
    <property type="match status" value="1"/>
</dbReference>
<dbReference type="InterPro" id="IPR036397">
    <property type="entry name" value="RNaseH_sf"/>
</dbReference>
<dbReference type="InterPro" id="IPR009057">
    <property type="entry name" value="Homeodomain-like_sf"/>
</dbReference>
<evidence type="ECO:0000313" key="2">
    <source>
        <dbReference type="EMBL" id="KAA0968096.1"/>
    </source>
</evidence>
<dbReference type="Gene3D" id="3.30.420.10">
    <property type="entry name" value="Ribonuclease H-like superfamily/Ribonuclease H"/>
    <property type="match status" value="1"/>
</dbReference>
<dbReference type="SUPFAM" id="SSF46689">
    <property type="entry name" value="Homeodomain-like"/>
    <property type="match status" value="1"/>
</dbReference>
<reference evidence="2 3" key="1">
    <citation type="submission" date="2019-07" db="EMBL/GenBank/DDBJ databases">
        <title>Analysis of the biochemical properties, biological activity and biotechnological potential of siderophores and biosurfactants produced by Antarctic psychrotolerant bacteria.</title>
        <authorList>
            <person name="Styczynski M."/>
            <person name="Krucon T."/>
            <person name="Decewicz P."/>
            <person name="Dziewit L."/>
        </authorList>
    </citation>
    <scope>NUCLEOTIDE SEQUENCE [LARGE SCALE GENOMIC DNA]</scope>
    <source>
        <strain evidence="2 3">ANT_H27</strain>
    </source>
</reference>
<dbReference type="Pfam" id="PF13518">
    <property type="entry name" value="HTH_28"/>
    <property type="match status" value="1"/>
</dbReference>
<sequence>MSNTLSAPIRRQIIEFDPGLPDSLSISQFCRQLGITRPSYYKVKKRYIAEGNKALNPHSRAPKTAVKIYGDPTKELVLRIRQRMAAAGWDHGPQSIWFEGVDTGEFGKQIPSVATIGRILAEAGVTKTNARKRPRRAWMRFSRSFPMEMWQIDGLEYRLFDQDATKATIYQLLDDGTRFDVGTRCFARPENSDDAITTLRAAFEEYGVPQETLSDNGLSFNQARRGTIGATETFMAEHGCRGITGRIWHPQTQGKNERSHQTLTRFLDAHTPKNLEELTKLLVRFREHYNHRRRHQALKVGSTHLTPAQAWEAGEHRGSDGTPIDIAVLQAKAAAYKAGKLARDAAEPAGGTGGEILAVQQRAQEALPAQTGRLRDQPDDLVQITRTNPQIYHRGRIFKVPTHLIGEHQLVTTATAFTMFSTLDGEESLYFPLPVRVASSKRLIPLWQVHGARIREPRPAWVLKRIEYAGQHYAQEPAG</sequence>
<comment type="caution">
    <text evidence="2">The sequence shown here is derived from an EMBL/GenBank/DDBJ whole genome shotgun (WGS) entry which is preliminary data.</text>
</comment>
<dbReference type="PANTHER" id="PTHR35004:SF6">
    <property type="entry name" value="TRANSPOSASE"/>
    <property type="match status" value="1"/>
</dbReference>
<accession>A0A5B0DNT0</accession>
<name>A0A5B0DNT0_9MICC</name>
<dbReference type="PANTHER" id="PTHR35004">
    <property type="entry name" value="TRANSPOSASE RV3428C-RELATED"/>
    <property type="match status" value="1"/>
</dbReference>
<dbReference type="SUPFAM" id="SSF53098">
    <property type="entry name" value="Ribonuclease H-like"/>
    <property type="match status" value="1"/>
</dbReference>
<organism evidence="2 3">
    <name type="scientific">Paeniglutamicibacter gangotriensis</name>
    <dbReference type="NCBI Taxonomy" id="254787"/>
    <lineage>
        <taxon>Bacteria</taxon>
        <taxon>Bacillati</taxon>
        <taxon>Actinomycetota</taxon>
        <taxon>Actinomycetes</taxon>
        <taxon>Micrococcales</taxon>
        <taxon>Micrococcaceae</taxon>
        <taxon>Paeniglutamicibacter</taxon>
    </lineage>
</organism>
<protein>
    <submittedName>
        <fullName evidence="2">Transposase</fullName>
    </submittedName>
</protein>